<evidence type="ECO:0000313" key="2">
    <source>
        <dbReference type="EMBL" id="SDC69584.1"/>
    </source>
</evidence>
<feature type="transmembrane region" description="Helical" evidence="1">
    <location>
        <begin position="229"/>
        <end position="248"/>
    </location>
</feature>
<sequence>MSTQKQWVDGFLIVLIYIALLFMFLTGLPIVDILAMCVLPLPFVYYTAKYGLRNGFLFVIICVAIGLLLIWHVFIATFFVVIGYVLGALTYKQVSGTDRFVYTGMTVFFFLMGAYLFLLAATDFSLGTLFRESFDQSVRMLEAAGVNSFDENMIETYLSTLEGLTTFLLLLFSCIYAWIVYVFSAMMFRWKGISYKRLPAFINWTFPRLLLIYYMILLLIGLFEPDSGTLLFIVYHSGIAIVSVFLALQGTSFLVKYVQSRRSSPQRKIVCIVGIVLGILLLPIAFYVLKIIGMLDMIFKLRERLQS</sequence>
<feature type="transmembrane region" description="Helical" evidence="1">
    <location>
        <begin position="55"/>
        <end position="88"/>
    </location>
</feature>
<reference evidence="3" key="1">
    <citation type="submission" date="2016-09" db="EMBL/GenBank/DDBJ databases">
        <authorList>
            <person name="Varghese N."/>
            <person name="Submissions S."/>
        </authorList>
    </citation>
    <scope>NUCLEOTIDE SEQUENCE [LARGE SCALE GENOMIC DNA]</scope>
    <source>
        <strain evidence="3">25nlg</strain>
    </source>
</reference>
<feature type="transmembrane region" description="Helical" evidence="1">
    <location>
        <begin position="167"/>
        <end position="188"/>
    </location>
</feature>
<dbReference type="RefSeq" id="WP_090776585.1">
    <property type="nucleotide sequence ID" value="NZ_FMYM01000013.1"/>
</dbReference>
<keyword evidence="1" id="KW-1133">Transmembrane helix</keyword>
<evidence type="ECO:0000313" key="3">
    <source>
        <dbReference type="Proteomes" id="UP000242662"/>
    </source>
</evidence>
<dbReference type="STRING" id="1464122.SAMN05421737_11327"/>
<dbReference type="InterPro" id="IPR018710">
    <property type="entry name" value="DUF2232"/>
</dbReference>
<proteinExistence type="predicted"/>
<dbReference type="OrthoDB" id="2987886at2"/>
<dbReference type="Pfam" id="PF09991">
    <property type="entry name" value="DUF2232"/>
    <property type="match status" value="1"/>
</dbReference>
<organism evidence="2 3">
    <name type="scientific">Shouchella lonarensis</name>
    <dbReference type="NCBI Taxonomy" id="1464122"/>
    <lineage>
        <taxon>Bacteria</taxon>
        <taxon>Bacillati</taxon>
        <taxon>Bacillota</taxon>
        <taxon>Bacilli</taxon>
        <taxon>Bacillales</taxon>
        <taxon>Bacillaceae</taxon>
        <taxon>Shouchella</taxon>
    </lineage>
</organism>
<dbReference type="Proteomes" id="UP000242662">
    <property type="component" value="Unassembled WGS sequence"/>
</dbReference>
<evidence type="ECO:0000256" key="1">
    <source>
        <dbReference type="SAM" id="Phobius"/>
    </source>
</evidence>
<dbReference type="EMBL" id="FMYM01000013">
    <property type="protein sequence ID" value="SDC69584.1"/>
    <property type="molecule type" value="Genomic_DNA"/>
</dbReference>
<dbReference type="PANTHER" id="PTHR41324:SF1">
    <property type="entry name" value="DUF2232 DOMAIN-CONTAINING PROTEIN"/>
    <property type="match status" value="1"/>
</dbReference>
<feature type="transmembrane region" description="Helical" evidence="1">
    <location>
        <begin position="100"/>
        <end position="121"/>
    </location>
</feature>
<dbReference type="AlphaFoldDB" id="A0A1G6NQC6"/>
<keyword evidence="1" id="KW-0472">Membrane</keyword>
<feature type="transmembrane region" description="Helical" evidence="1">
    <location>
        <begin position="200"/>
        <end position="223"/>
    </location>
</feature>
<dbReference type="PANTHER" id="PTHR41324">
    <property type="entry name" value="MEMBRANE PROTEIN-RELATED"/>
    <property type="match status" value="1"/>
</dbReference>
<name>A0A1G6NQC6_9BACI</name>
<keyword evidence="1" id="KW-0812">Transmembrane</keyword>
<gene>
    <name evidence="2" type="ORF">SAMN05421737_11327</name>
</gene>
<feature type="transmembrane region" description="Helical" evidence="1">
    <location>
        <begin position="12"/>
        <end position="43"/>
    </location>
</feature>
<protein>
    <submittedName>
        <fullName evidence="2">Uncharacterized conserved protein YybS, DUF2232 family</fullName>
    </submittedName>
</protein>
<feature type="transmembrane region" description="Helical" evidence="1">
    <location>
        <begin position="269"/>
        <end position="289"/>
    </location>
</feature>
<keyword evidence="3" id="KW-1185">Reference proteome</keyword>
<accession>A0A1G6NQC6</accession>